<dbReference type="CDD" id="cd00085">
    <property type="entry name" value="HNHc"/>
    <property type="match status" value="1"/>
</dbReference>
<keyword evidence="2" id="KW-0255">Endonuclease</keyword>
<dbReference type="Pfam" id="PF02720">
    <property type="entry name" value="DUF222"/>
    <property type="match status" value="1"/>
</dbReference>
<keyword evidence="3" id="KW-1185">Reference proteome</keyword>
<name>A0A2R7YVX1_9ACTN</name>
<keyword evidence="2" id="KW-0540">Nuclease</keyword>
<dbReference type="Proteomes" id="UP000244867">
    <property type="component" value="Unassembled WGS sequence"/>
</dbReference>
<dbReference type="EMBL" id="PYXZ01000007">
    <property type="protein sequence ID" value="PUA80029.1"/>
    <property type="molecule type" value="Genomic_DNA"/>
</dbReference>
<reference evidence="2 3" key="1">
    <citation type="submission" date="2018-03" db="EMBL/GenBank/DDBJ databases">
        <authorList>
            <person name="Keele B.F."/>
        </authorList>
    </citation>
    <scope>NUCLEOTIDE SEQUENCE [LARGE SCALE GENOMIC DNA]</scope>
    <source>
        <strain evidence="2 3">IB-3</strain>
    </source>
</reference>
<proteinExistence type="predicted"/>
<evidence type="ECO:0000313" key="2">
    <source>
        <dbReference type="EMBL" id="PUA80029.1"/>
    </source>
</evidence>
<comment type="caution">
    <text evidence="2">The sequence shown here is derived from an EMBL/GenBank/DDBJ whole genome shotgun (WGS) entry which is preliminary data.</text>
</comment>
<dbReference type="SMART" id="SM00507">
    <property type="entry name" value="HNHc"/>
    <property type="match status" value="1"/>
</dbReference>
<dbReference type="InterPro" id="IPR003615">
    <property type="entry name" value="HNH_nuc"/>
</dbReference>
<evidence type="ECO:0000259" key="1">
    <source>
        <dbReference type="SMART" id="SM00507"/>
    </source>
</evidence>
<organism evidence="2 3">
    <name type="scientific">Nocardioides currus</name>
    <dbReference type="NCBI Taxonomy" id="2133958"/>
    <lineage>
        <taxon>Bacteria</taxon>
        <taxon>Bacillati</taxon>
        <taxon>Actinomycetota</taxon>
        <taxon>Actinomycetes</taxon>
        <taxon>Propionibacteriales</taxon>
        <taxon>Nocardioidaceae</taxon>
        <taxon>Nocardioides</taxon>
    </lineage>
</organism>
<dbReference type="AlphaFoldDB" id="A0A2R7YVX1"/>
<dbReference type="OrthoDB" id="3634417at2"/>
<gene>
    <name evidence="2" type="ORF">C7S10_15855</name>
</gene>
<protein>
    <submittedName>
        <fullName evidence="2">HNH endonuclease</fullName>
    </submittedName>
</protein>
<evidence type="ECO:0000313" key="3">
    <source>
        <dbReference type="Proteomes" id="UP000244867"/>
    </source>
</evidence>
<feature type="domain" description="HNH nuclease" evidence="1">
    <location>
        <begin position="371"/>
        <end position="423"/>
    </location>
</feature>
<dbReference type="GO" id="GO:0004519">
    <property type="term" value="F:endonuclease activity"/>
    <property type="evidence" value="ECO:0007669"/>
    <property type="project" value="UniProtKB-KW"/>
</dbReference>
<keyword evidence="2" id="KW-0378">Hydrolase</keyword>
<dbReference type="InterPro" id="IPR003870">
    <property type="entry name" value="DUF222"/>
</dbReference>
<sequence>MKRRAVSAMNDLDEWRAPGLPVPPSTVLAAALARLDEAYDAVLAIAPSVLSDEDLVRLVDAMTRVADRSAGALTAAIGEADRRRLGDAIGARHTGQWWSQRSLLTRPEANRLTHLGRRLSDPLHAPVRAALEGGVLHVEQARSIVTAVDAIPCSPHDLPSHVEEPAAVKGRAVEHLLVLAKDHDARQLAILGRRILDLVAPEVGEAAEARALADEEAVAARKLSLTLHDCGDGTATGRFTLPVATAQALRKQLMAIAAPRHQRLGDASADVPDRDERPLPVRLGSAFVDWIERYPADRLPSSGGTSATVVVTMSLDSLTGGLAAASLDTGARISAAEARRLACEAGIVPAVLGGTSEVLDLGRTRRFHSKAQRLVIAHRDGGCTAQGCDLPPAACHVHHDQHWSRGGSTDTATGRLLCHRHHRVIHDQRYDTTHHPDGSVSFHRRT</sequence>
<accession>A0A2R7YVX1</accession>